<dbReference type="KEGG" id="saq:Sare_3154"/>
<dbReference type="Gene3D" id="1.10.1200.10">
    <property type="entry name" value="ACP-like"/>
    <property type="match status" value="1"/>
</dbReference>
<feature type="domain" description="Carrier" evidence="10">
    <location>
        <begin position="1897"/>
        <end position="1972"/>
    </location>
</feature>
<dbReference type="SMART" id="SM01294">
    <property type="entry name" value="PKS_PP_betabranch"/>
    <property type="match status" value="1"/>
</dbReference>
<dbReference type="SUPFAM" id="SSF53901">
    <property type="entry name" value="Thiolase-like"/>
    <property type="match status" value="1"/>
</dbReference>
<dbReference type="GO" id="GO:0016491">
    <property type="term" value="F:oxidoreductase activity"/>
    <property type="evidence" value="ECO:0007669"/>
    <property type="project" value="InterPro"/>
</dbReference>
<dbReference type="SMART" id="SM00825">
    <property type="entry name" value="PKS_KS"/>
    <property type="match status" value="1"/>
</dbReference>
<dbReference type="SUPFAM" id="SSF52151">
    <property type="entry name" value="FabD/lysophospholipase-like"/>
    <property type="match status" value="1"/>
</dbReference>
<feature type="active site" description="Proton acceptor; for dehydratase activity" evidence="9">
    <location>
        <position position="900"/>
    </location>
</feature>
<evidence type="ECO:0000259" key="12">
    <source>
        <dbReference type="PROSITE" id="PS52019"/>
    </source>
</evidence>
<dbReference type="PROSITE" id="PS52004">
    <property type="entry name" value="KS3_2"/>
    <property type="match status" value="1"/>
</dbReference>
<dbReference type="InterPro" id="IPR016036">
    <property type="entry name" value="Malonyl_transacylase_ACP-bd"/>
</dbReference>
<dbReference type="Gene3D" id="3.90.180.10">
    <property type="entry name" value="Medium-chain alcohol dehydrogenases, catalytic domain"/>
    <property type="match status" value="1"/>
</dbReference>
<dbReference type="InterPro" id="IPR049551">
    <property type="entry name" value="PKS_DH_C"/>
</dbReference>
<dbReference type="InterPro" id="IPR042104">
    <property type="entry name" value="PKS_dehydratase_sf"/>
</dbReference>
<dbReference type="PROSITE" id="PS52019">
    <property type="entry name" value="PKS_MFAS_DH"/>
    <property type="match status" value="1"/>
</dbReference>
<feature type="active site" description="Proton donor; for dehydratase activity" evidence="9">
    <location>
        <position position="1063"/>
    </location>
</feature>
<dbReference type="InterPro" id="IPR050091">
    <property type="entry name" value="PKS_NRPS_Biosynth_Enz"/>
</dbReference>
<dbReference type="InterPro" id="IPR036736">
    <property type="entry name" value="ACP-like_sf"/>
</dbReference>
<dbReference type="OrthoDB" id="9778690at2"/>
<dbReference type="InterPro" id="IPR020807">
    <property type="entry name" value="PKS_DH"/>
</dbReference>
<dbReference type="FunFam" id="1.10.1200.10:FF:000007">
    <property type="entry name" value="Probable polyketide synthase pks17"/>
    <property type="match status" value="1"/>
</dbReference>
<dbReference type="Gene3D" id="3.40.50.11460">
    <property type="match status" value="1"/>
</dbReference>
<dbReference type="InterPro" id="IPR020843">
    <property type="entry name" value="ER"/>
</dbReference>
<keyword evidence="3" id="KW-0596">Phosphopantetheine</keyword>
<keyword evidence="8" id="KW-0012">Acyltransferase</keyword>
<dbReference type="Gene3D" id="3.40.47.10">
    <property type="match status" value="1"/>
</dbReference>
<dbReference type="InterPro" id="IPR011032">
    <property type="entry name" value="GroES-like_sf"/>
</dbReference>
<dbReference type="CDD" id="cd05195">
    <property type="entry name" value="enoyl_red"/>
    <property type="match status" value="1"/>
</dbReference>
<dbReference type="InterPro" id="IPR015083">
    <property type="entry name" value="NorB/c/GfsB-D-like_docking"/>
</dbReference>
<dbReference type="SMART" id="SM00826">
    <property type="entry name" value="PKS_DH"/>
    <property type="match status" value="1"/>
</dbReference>
<dbReference type="Pfam" id="PF08990">
    <property type="entry name" value="Docking"/>
    <property type="match status" value="1"/>
</dbReference>
<dbReference type="InterPro" id="IPR002364">
    <property type="entry name" value="Quin_OxRdtase/zeta-crystal_CS"/>
</dbReference>
<dbReference type="eggNOG" id="COG0300">
    <property type="taxonomic scope" value="Bacteria"/>
</dbReference>
<proteinExistence type="predicted"/>
<dbReference type="InterPro" id="IPR036291">
    <property type="entry name" value="NAD(P)-bd_dom_sf"/>
</dbReference>
<dbReference type="PANTHER" id="PTHR43775:SF51">
    <property type="entry name" value="INACTIVE PHENOLPHTHIOCEROL SYNTHESIS POLYKETIDE SYNTHASE TYPE I PKS1-RELATED"/>
    <property type="match status" value="1"/>
</dbReference>
<dbReference type="Pfam" id="PF08659">
    <property type="entry name" value="KR"/>
    <property type="match status" value="1"/>
</dbReference>
<dbReference type="FunFam" id="3.40.47.10:FF:000019">
    <property type="entry name" value="Polyketide synthase type I"/>
    <property type="match status" value="1"/>
</dbReference>
<dbReference type="InterPro" id="IPR055123">
    <property type="entry name" value="SpnB-like_Rossmann"/>
</dbReference>
<sequence length="2060" mass="214437">MPENLEDKLRGYLKKVTADLGRAREQLQEREDAATEAIAIIGMSCRLPGGVTGPAELWQLVTDGVDAIAPAPADRAWASAELTGTAPLGGFLDDAGGFDAAFFGMSPREALATDPQQRLLLETAWEALESAHIDPESLRASTTAVFAGTNGQDHGAGLPSSAFAGFGSTATSASVLSGRVSYTFGFQGPAVTVDTACSSSLVALHLAVQSLRQGESALALAGGVTVMTTPELFVEFTRQGGLSHDGRCRSFAAEADGTGWGEGVGWLLLERLSDARRHGRRILAVVRGSAVNQDGASNGLTAPNGRAQQHVIRQALHNARLTPRDVDAVEAHGTGTRLGDPIEAEALLATYGQNREHPLLLGSVKSNIGHAQAAAGVAGVIKMVQAIRHGWLPRTLHAEQPAPGVRWGSGRVSLLTDAVEWPVTGAPRRAAVSSFGISGTNAHVILEQAPDTEPIADAPAPAPATVAWPLSARSEAALRTQANRLAMHPGTATGIGRALAARSALDHRAVVLGAELGELQDELSRLAAGEGTVGKPVSGSLAVMFTGQGAQRVGMGAELYGRYPVFAAAFDEVAALLPVDLDGDMGLTGVAQPALFAFEVALFRLVESWGVCPAFVGGHSVGEIAAAHVAGVLSLSDACCLVEARARLMQALPAGGVMVAVAASEDVVRPLLSGVVDIAAVNGSEAVVLSGVEGAVEGVVAALGGVRSRRLGVSHAFHSALMDPMLDDFAAVVEGLSFGVARIPLVRDVSSPGYWVRQVRECVRFADDVAALAAAGVSTFLELGPDGVLSGMGEGEWVPAQRRDHGEVSTLLAALGRIWVRGADVDWAVLLPGAMPEDVPTYAFQHERYWLTATAADATTIGLLTSEHPLLLGESSMADTGAAVFTGTVSLRTHPWLADHVIGGRPILPGTALLDLALHAGHRVDLPDVEELTLHAPLPLGDRLVALQVTVGPAHDDRRRPIAVHSRPAGPDANLTTLDWTCHATGVLTRSAAAPAAMDLTDWPPRDAIAVTVDYERLISHGYGYGPAFRGLRQVWRRDKEIFAEVALPVDAGTFGLHPALLDAALHAAIVSAAVEDSPAVTRLPFSWNGVHLAAVGAGALRVRLSLDSEDAMAIVVADDTGGPVLTARSLVSRTVAIASSEPDTSDALFHTNWQPLPFGTPEGILWPQLSEVEGDAPAVIRLDVPRPELAVSEAVRMVTGEILTAVQAFLADDRFETSRLVVVTRNAHAPGTAADVVSAAVWGLLRSAQTENPGRLLLVDLDEDPRSAAVLTAAVRAAVVAGEDQLILRAGEASVPRLQRVDRSGLLDVPGGVWRLGVGEVGVLEGLVLEGVEVVALGEGEVRVAVRAGGVNFRDVLMALGVYPGEPSLGAEGAGVVVEVGPGVSGLGVGDRVFGVFGGAFGSVVVADRRGLVRIPCGWSFEQAAAVPVAFLTAWYGLVDLAGLRRGQSVLIHAAAGGVGMAAVQVARFLGAEVYATASPWKWGEVEALGVAGDRLASSRTLEFADRFPKVDVVLNSLTGEFVDASLGLLVSGGCFLEMGVADVREGVGVGYRPFQLLEAGYDRLGEMLVELVGLFSVGELVLPPVRVWDVRRAVEAFRFVSQARHVGKVVLRMPRVVDPDGTVLITGASGMLGGVAARYVVGRGVRRVLLVSRGGVSGELVAELRGAGAVVTVVECDVADRGVLAGVLAGVPVEHPLTAVVHTAGTLDDAPFTALTPSRVHDVLSAKADGAWHLHELTADADLAVFAMYSSAAGVLGSAGQAAYNAANTFTDALAGLRHHQGLPGTALAWGPWAATGGMTERLGGADRARQARTGARPIAEADGCALLTAALDRDEPVLVPIRLDTAGLAAASDIPPLLRGLVRQRRPSVATPATPDRQSLTRRLRDLPAGEAAHAALELVRDQAALVLGHASGASISPADAFRDLGFDSLTAVELRNRLTAATGLSLPATVVFDHPTAQALSQLVLDRLGPVGPDPGTDVLAELDRLESVLAAAPHDSDVDRQLVRRLRKILDERTRTFHPAGGSAEPQHFADALEAAGAEDVLKLIDARLGRRTRP</sequence>
<dbReference type="InterPro" id="IPR013968">
    <property type="entry name" value="PKS_KR"/>
</dbReference>
<evidence type="ECO:0000256" key="7">
    <source>
        <dbReference type="ARBA" id="ARBA00023268"/>
    </source>
</evidence>
<dbReference type="InterPro" id="IPR013154">
    <property type="entry name" value="ADH-like_N"/>
</dbReference>
<dbReference type="GO" id="GO:0004312">
    <property type="term" value="F:fatty acid synthase activity"/>
    <property type="evidence" value="ECO:0007669"/>
    <property type="project" value="TreeGrafter"/>
</dbReference>
<accession>A8LUX0</accession>
<dbReference type="InterPro" id="IPR049900">
    <property type="entry name" value="PKS_mFAS_DH"/>
</dbReference>
<feature type="domain" description="PKS/mFAS DH" evidence="12">
    <location>
        <begin position="868"/>
        <end position="1142"/>
    </location>
</feature>
<dbReference type="Pfam" id="PF00550">
    <property type="entry name" value="PP-binding"/>
    <property type="match status" value="1"/>
</dbReference>
<dbReference type="CDD" id="cd08956">
    <property type="entry name" value="KR_3_FAS_SDR_x"/>
    <property type="match status" value="1"/>
</dbReference>
<dbReference type="EMBL" id="CP000850">
    <property type="protein sequence ID" value="ABV98962.1"/>
    <property type="molecule type" value="Genomic_DNA"/>
</dbReference>
<dbReference type="GO" id="GO:0008270">
    <property type="term" value="F:zinc ion binding"/>
    <property type="evidence" value="ECO:0007669"/>
    <property type="project" value="InterPro"/>
</dbReference>
<evidence type="ECO:0000256" key="5">
    <source>
        <dbReference type="ARBA" id="ARBA00022679"/>
    </source>
</evidence>
<dbReference type="PROSITE" id="PS00606">
    <property type="entry name" value="KS3_1"/>
    <property type="match status" value="1"/>
</dbReference>
<feature type="region of interest" description="C-terminal hotdog fold" evidence="9">
    <location>
        <begin position="1006"/>
        <end position="1142"/>
    </location>
</feature>
<dbReference type="GO" id="GO:0031177">
    <property type="term" value="F:phosphopantetheine binding"/>
    <property type="evidence" value="ECO:0007669"/>
    <property type="project" value="InterPro"/>
</dbReference>
<dbReference type="SMART" id="SM00823">
    <property type="entry name" value="PKS_PP"/>
    <property type="match status" value="1"/>
</dbReference>
<dbReference type="PROSITE" id="PS01162">
    <property type="entry name" value="QOR_ZETA_CRYSTAL"/>
    <property type="match status" value="1"/>
</dbReference>
<dbReference type="Pfam" id="PF22953">
    <property type="entry name" value="SpnB_Rossmann"/>
    <property type="match status" value="1"/>
</dbReference>
<evidence type="ECO:0000256" key="2">
    <source>
        <dbReference type="ARBA" id="ARBA00004792"/>
    </source>
</evidence>
<dbReference type="InterPro" id="IPR016039">
    <property type="entry name" value="Thiolase-like"/>
</dbReference>
<evidence type="ECO:0000256" key="1">
    <source>
        <dbReference type="ARBA" id="ARBA00001957"/>
    </source>
</evidence>
<reference evidence="13" key="1">
    <citation type="submission" date="2007-10" db="EMBL/GenBank/DDBJ databases">
        <title>Complete sequence of Salinispora arenicola CNS-205.</title>
        <authorList>
            <consortium name="US DOE Joint Genome Institute"/>
            <person name="Copeland A."/>
            <person name="Lucas S."/>
            <person name="Lapidus A."/>
            <person name="Barry K."/>
            <person name="Glavina del Rio T."/>
            <person name="Dalin E."/>
            <person name="Tice H."/>
            <person name="Pitluck S."/>
            <person name="Foster B."/>
            <person name="Schmutz J."/>
            <person name="Larimer F."/>
            <person name="Land M."/>
            <person name="Hauser L."/>
            <person name="Kyrpides N."/>
            <person name="Ivanova N."/>
            <person name="Jensen P.R."/>
            <person name="Moore B.S."/>
            <person name="Penn K."/>
            <person name="Jenkins C."/>
            <person name="Udwary D."/>
            <person name="Xiang L."/>
            <person name="Gontang E."/>
            <person name="Richardson P."/>
        </authorList>
    </citation>
    <scope>NUCLEOTIDE SEQUENCE [LARGE SCALE GENOMIC DNA]</scope>
    <source>
        <strain evidence="13">CNS-205</strain>
    </source>
</reference>
<dbReference type="eggNOG" id="COG0604">
    <property type="taxonomic scope" value="Bacteria"/>
</dbReference>
<dbReference type="InterPro" id="IPR001227">
    <property type="entry name" value="Ac_transferase_dom_sf"/>
</dbReference>
<dbReference type="Gene3D" id="3.30.70.3290">
    <property type="match status" value="1"/>
</dbReference>
<keyword evidence="4" id="KW-0597">Phosphoprotein</keyword>
<name>A8LUX0_SALAI</name>
<dbReference type="InterPro" id="IPR057326">
    <property type="entry name" value="KR_dom"/>
</dbReference>
<dbReference type="STRING" id="391037.Sare_3154"/>
<dbReference type="Pfam" id="PF00698">
    <property type="entry name" value="Acyl_transf_1"/>
    <property type="match status" value="1"/>
</dbReference>
<evidence type="ECO:0000259" key="11">
    <source>
        <dbReference type="PROSITE" id="PS52004"/>
    </source>
</evidence>
<dbReference type="InterPro" id="IPR016035">
    <property type="entry name" value="Acyl_Trfase/lysoPLipase"/>
</dbReference>
<dbReference type="SUPFAM" id="SSF47336">
    <property type="entry name" value="ACP-like"/>
    <property type="match status" value="1"/>
</dbReference>
<dbReference type="InterPro" id="IPR014030">
    <property type="entry name" value="Ketoacyl_synth_N"/>
</dbReference>
<dbReference type="Pfam" id="PF21089">
    <property type="entry name" value="PKS_DH_N"/>
    <property type="match status" value="1"/>
</dbReference>
<dbReference type="InterPro" id="IPR049552">
    <property type="entry name" value="PKS_DH_N"/>
</dbReference>
<dbReference type="InterPro" id="IPR032821">
    <property type="entry name" value="PKS_assoc"/>
</dbReference>
<dbReference type="PANTHER" id="PTHR43775">
    <property type="entry name" value="FATTY ACID SYNTHASE"/>
    <property type="match status" value="1"/>
</dbReference>
<dbReference type="Pfam" id="PF16197">
    <property type="entry name" value="KAsynt_C_assoc"/>
    <property type="match status" value="1"/>
</dbReference>
<dbReference type="SUPFAM" id="SSF50129">
    <property type="entry name" value="GroES-like"/>
    <property type="match status" value="1"/>
</dbReference>
<dbReference type="Gene3D" id="3.40.50.720">
    <property type="entry name" value="NAD(P)-binding Rossmann-like Domain"/>
    <property type="match status" value="1"/>
</dbReference>
<dbReference type="PROSITE" id="PS00012">
    <property type="entry name" value="PHOSPHOPANTETHEINE"/>
    <property type="match status" value="1"/>
</dbReference>
<dbReference type="InterPro" id="IPR020841">
    <property type="entry name" value="PKS_Beta-ketoAc_synthase_dom"/>
</dbReference>
<dbReference type="InterPro" id="IPR006162">
    <property type="entry name" value="Ppantetheine_attach_site"/>
</dbReference>
<dbReference type="InterPro" id="IPR014031">
    <property type="entry name" value="Ketoacyl_synth_C"/>
</dbReference>
<dbReference type="GO" id="GO:0006633">
    <property type="term" value="P:fatty acid biosynthetic process"/>
    <property type="evidence" value="ECO:0007669"/>
    <property type="project" value="InterPro"/>
</dbReference>
<feature type="domain" description="Ketosynthase family 3 (KS3)" evidence="11">
    <location>
        <begin position="35"/>
        <end position="448"/>
    </location>
</feature>
<protein>
    <submittedName>
        <fullName evidence="13">Beta-ketoacyl synthase</fullName>
    </submittedName>
</protein>
<keyword evidence="7" id="KW-0511">Multifunctional enzyme</keyword>
<dbReference type="SMART" id="SM00827">
    <property type="entry name" value="PKS_AT"/>
    <property type="match status" value="1"/>
</dbReference>
<dbReference type="SMART" id="SM00822">
    <property type="entry name" value="PKS_KR"/>
    <property type="match status" value="1"/>
</dbReference>
<dbReference type="Pfam" id="PF00109">
    <property type="entry name" value="ketoacyl-synt"/>
    <property type="match status" value="1"/>
</dbReference>
<evidence type="ECO:0000256" key="6">
    <source>
        <dbReference type="ARBA" id="ARBA00023194"/>
    </source>
</evidence>
<dbReference type="eggNOG" id="COG3321">
    <property type="taxonomic scope" value="Bacteria"/>
</dbReference>
<dbReference type="InterPro" id="IPR020806">
    <property type="entry name" value="PKS_PP-bd"/>
</dbReference>
<evidence type="ECO:0000256" key="9">
    <source>
        <dbReference type="PROSITE-ProRule" id="PRU01363"/>
    </source>
</evidence>
<dbReference type="Pfam" id="PF08240">
    <property type="entry name" value="ADH_N"/>
    <property type="match status" value="1"/>
</dbReference>
<dbReference type="Gene3D" id="3.10.129.110">
    <property type="entry name" value="Polyketide synthase dehydratase"/>
    <property type="match status" value="1"/>
</dbReference>
<dbReference type="InterPro" id="IPR014043">
    <property type="entry name" value="Acyl_transferase_dom"/>
</dbReference>
<keyword evidence="6" id="KW-0045">Antibiotic biosynthesis</keyword>
<feature type="region of interest" description="N-terminal hotdog fold" evidence="9">
    <location>
        <begin position="868"/>
        <end position="995"/>
    </location>
</feature>
<dbReference type="HOGENOM" id="CLU_000022_35_5_11"/>
<organism evidence="13">
    <name type="scientific">Salinispora arenicola (strain CNS-205)</name>
    <dbReference type="NCBI Taxonomy" id="391037"/>
    <lineage>
        <taxon>Bacteria</taxon>
        <taxon>Bacillati</taxon>
        <taxon>Actinomycetota</taxon>
        <taxon>Actinomycetes</taxon>
        <taxon>Micromonosporales</taxon>
        <taxon>Micromonosporaceae</taxon>
        <taxon>Salinispora</taxon>
    </lineage>
</organism>
<dbReference type="InterPro" id="IPR018201">
    <property type="entry name" value="Ketoacyl_synth_AS"/>
</dbReference>
<dbReference type="CDD" id="cd00833">
    <property type="entry name" value="PKS"/>
    <property type="match status" value="1"/>
</dbReference>
<dbReference type="Gene3D" id="3.40.366.10">
    <property type="entry name" value="Malonyl-Coenzyme A Acyl Carrier Protein, domain 2"/>
    <property type="match status" value="1"/>
</dbReference>
<dbReference type="Pfam" id="PF13602">
    <property type="entry name" value="ADH_zinc_N_2"/>
    <property type="match status" value="1"/>
</dbReference>
<dbReference type="SUPFAM" id="SSF51735">
    <property type="entry name" value="NAD(P)-binding Rossmann-fold domains"/>
    <property type="match status" value="3"/>
</dbReference>
<dbReference type="GO" id="GO:0033068">
    <property type="term" value="P:macrolide biosynthetic process"/>
    <property type="evidence" value="ECO:0007669"/>
    <property type="project" value="UniProtKB-ARBA"/>
</dbReference>
<keyword evidence="5" id="KW-0808">Transferase</keyword>
<dbReference type="SUPFAM" id="SSF55048">
    <property type="entry name" value="Probable ACP-binding domain of malonyl-CoA ACP transacylase"/>
    <property type="match status" value="1"/>
</dbReference>
<dbReference type="PROSITE" id="PS50075">
    <property type="entry name" value="CARRIER"/>
    <property type="match status" value="1"/>
</dbReference>
<evidence type="ECO:0000313" key="13">
    <source>
        <dbReference type="EMBL" id="ABV98962.1"/>
    </source>
</evidence>
<gene>
    <name evidence="13" type="ordered locus">Sare_3154</name>
</gene>
<dbReference type="Pfam" id="PF14765">
    <property type="entry name" value="PS-DH"/>
    <property type="match status" value="1"/>
</dbReference>
<dbReference type="Pfam" id="PF02801">
    <property type="entry name" value="Ketoacyl-synt_C"/>
    <property type="match status" value="1"/>
</dbReference>
<evidence type="ECO:0000256" key="4">
    <source>
        <dbReference type="ARBA" id="ARBA00022553"/>
    </source>
</evidence>
<dbReference type="SMART" id="SM00829">
    <property type="entry name" value="PKS_ER"/>
    <property type="match status" value="1"/>
</dbReference>
<dbReference type="InterPro" id="IPR009081">
    <property type="entry name" value="PP-bd_ACP"/>
</dbReference>
<evidence type="ECO:0000256" key="8">
    <source>
        <dbReference type="ARBA" id="ARBA00023315"/>
    </source>
</evidence>
<evidence type="ECO:0000259" key="10">
    <source>
        <dbReference type="PROSITE" id="PS50075"/>
    </source>
</evidence>
<dbReference type="GO" id="GO:0004315">
    <property type="term" value="F:3-oxoacyl-[acyl-carrier-protein] synthase activity"/>
    <property type="evidence" value="ECO:0007669"/>
    <property type="project" value="InterPro"/>
</dbReference>
<evidence type="ECO:0000256" key="3">
    <source>
        <dbReference type="ARBA" id="ARBA00022450"/>
    </source>
</evidence>
<comment type="cofactor">
    <cofactor evidence="1">
        <name>pantetheine 4'-phosphate</name>
        <dbReference type="ChEBI" id="CHEBI:47942"/>
    </cofactor>
</comment>
<comment type="pathway">
    <text evidence="2">Antibiotic biosynthesis.</text>
</comment>